<sequence>MKAFSLFTLFLFYSLSTLGQAATDTAFTRKYYFMLGTTIPTSSESHAILNGSFVKETRQNYLLAVRMYSQEYEETQDGQLRNTALFGNNLPKHSVDELNLTIGKFRNERKRVHLSLSTGPSLVRYKMPHNIKKVTSGGWGGILNSTHYEYDVRTYWLPGWSIRGDFAVMATHAFGLSVGGVFNYNRKVPNGGLNLNLLIGELYPKRKKRTD</sequence>
<proteinExistence type="predicted"/>
<evidence type="ECO:0000256" key="1">
    <source>
        <dbReference type="SAM" id="SignalP"/>
    </source>
</evidence>
<comment type="caution">
    <text evidence="2">The sequence shown here is derived from an EMBL/GenBank/DDBJ whole genome shotgun (WGS) entry which is preliminary data.</text>
</comment>
<feature type="signal peptide" evidence="1">
    <location>
        <begin position="1"/>
        <end position="21"/>
    </location>
</feature>
<feature type="chain" id="PRO_5018016314" description="DUF2490 domain-containing protein" evidence="1">
    <location>
        <begin position="22"/>
        <end position="211"/>
    </location>
</feature>
<gene>
    <name evidence="2" type="ORF">EFA69_19885</name>
</gene>
<name>A0A3M9MS05_9BACT</name>
<protein>
    <recommendedName>
        <fullName evidence="4">DUF2490 domain-containing protein</fullName>
    </recommendedName>
</protein>
<evidence type="ECO:0000313" key="3">
    <source>
        <dbReference type="Proteomes" id="UP000271010"/>
    </source>
</evidence>
<dbReference type="AlphaFoldDB" id="A0A3M9MS05"/>
<keyword evidence="1" id="KW-0732">Signal</keyword>
<accession>A0A3M9MS05</accession>
<reference evidence="2 3" key="1">
    <citation type="submission" date="2018-11" db="EMBL/GenBank/DDBJ databases">
        <title>Rufibacter latericius sp. nov., isolated from water in Baiyang Lake.</title>
        <authorList>
            <person name="Yang Y."/>
        </authorList>
    </citation>
    <scope>NUCLEOTIDE SEQUENCE [LARGE SCALE GENOMIC DNA]</scope>
    <source>
        <strain evidence="2 3">MCC P1</strain>
    </source>
</reference>
<dbReference type="EMBL" id="RJJE01000017">
    <property type="protein sequence ID" value="RNI28314.1"/>
    <property type="molecule type" value="Genomic_DNA"/>
</dbReference>
<evidence type="ECO:0008006" key="4">
    <source>
        <dbReference type="Google" id="ProtNLM"/>
    </source>
</evidence>
<evidence type="ECO:0000313" key="2">
    <source>
        <dbReference type="EMBL" id="RNI28314.1"/>
    </source>
</evidence>
<dbReference type="Proteomes" id="UP000271010">
    <property type="component" value="Unassembled WGS sequence"/>
</dbReference>
<dbReference type="OrthoDB" id="893608at2"/>
<organism evidence="2 3">
    <name type="scientific">Rufibacter immobilis</name>
    <dbReference type="NCBI Taxonomy" id="1348778"/>
    <lineage>
        <taxon>Bacteria</taxon>
        <taxon>Pseudomonadati</taxon>
        <taxon>Bacteroidota</taxon>
        <taxon>Cytophagia</taxon>
        <taxon>Cytophagales</taxon>
        <taxon>Hymenobacteraceae</taxon>
        <taxon>Rufibacter</taxon>
    </lineage>
</organism>
<keyword evidence="3" id="KW-1185">Reference proteome</keyword>
<dbReference type="RefSeq" id="WP_123134781.1">
    <property type="nucleotide sequence ID" value="NZ_RJJE01000017.1"/>
</dbReference>